<evidence type="ECO:0000259" key="3">
    <source>
        <dbReference type="PROSITE" id="PS50977"/>
    </source>
</evidence>
<keyword evidence="5" id="KW-1185">Reference proteome</keyword>
<dbReference type="Pfam" id="PF17932">
    <property type="entry name" value="TetR_C_24"/>
    <property type="match status" value="1"/>
</dbReference>
<reference evidence="5" key="1">
    <citation type="submission" date="2016-10" db="EMBL/GenBank/DDBJ databases">
        <authorList>
            <person name="Varghese N."/>
            <person name="Submissions S."/>
        </authorList>
    </citation>
    <scope>NUCLEOTIDE SEQUENCE [LARGE SCALE GENOMIC DNA]</scope>
    <source>
        <strain evidence="5">DSM 14807</strain>
    </source>
</reference>
<sequence length="205" mass="23981">MKKEKILEAAEELFAEKGYEGTSVRDIANRAGVNIAMISYYFGSKEKLLESLIQYRAGYTSDLLDALKKNPDDHPVHKIEKVIDLYVDRILTHHRFHNIMSRQLSMISEKKIKDQMIEIKKQNLEIIKKIIEEGQRKKIFRKVDIELTVATIIGTISQVTLSKSFYCQLMHIPEISFDEYSMRIKSRVKKHLKKLIITYLTCDME</sequence>
<dbReference type="PROSITE" id="PS01081">
    <property type="entry name" value="HTH_TETR_1"/>
    <property type="match status" value="1"/>
</dbReference>
<proteinExistence type="predicted"/>
<dbReference type="InterPro" id="IPR036271">
    <property type="entry name" value="Tet_transcr_reg_TetR-rel_C_sf"/>
</dbReference>
<dbReference type="PRINTS" id="PR00455">
    <property type="entry name" value="HTHTETR"/>
</dbReference>
<name>A0A1I7NCQ2_9BACT</name>
<dbReference type="RefSeq" id="WP_092459174.1">
    <property type="nucleotide sequence ID" value="NZ_FPCJ01000001.1"/>
</dbReference>
<feature type="DNA-binding region" description="H-T-H motif" evidence="2">
    <location>
        <begin position="23"/>
        <end position="42"/>
    </location>
</feature>
<dbReference type="InterPro" id="IPR009057">
    <property type="entry name" value="Homeodomain-like_sf"/>
</dbReference>
<dbReference type="InterPro" id="IPR050624">
    <property type="entry name" value="HTH-type_Tx_Regulator"/>
</dbReference>
<feature type="domain" description="HTH tetR-type" evidence="3">
    <location>
        <begin position="1"/>
        <end position="60"/>
    </location>
</feature>
<keyword evidence="1 2" id="KW-0238">DNA-binding</keyword>
<dbReference type="InterPro" id="IPR041490">
    <property type="entry name" value="KstR2_TetR_C"/>
</dbReference>
<dbReference type="Gene3D" id="1.10.357.10">
    <property type="entry name" value="Tetracycline Repressor, domain 2"/>
    <property type="match status" value="1"/>
</dbReference>
<dbReference type="Proteomes" id="UP000199537">
    <property type="component" value="Unassembled WGS sequence"/>
</dbReference>
<dbReference type="SUPFAM" id="SSF46689">
    <property type="entry name" value="Homeodomain-like"/>
    <property type="match status" value="1"/>
</dbReference>
<dbReference type="AlphaFoldDB" id="A0A1I7NCQ2"/>
<dbReference type="InterPro" id="IPR001647">
    <property type="entry name" value="HTH_TetR"/>
</dbReference>
<evidence type="ECO:0000256" key="1">
    <source>
        <dbReference type="ARBA" id="ARBA00023125"/>
    </source>
</evidence>
<accession>A0A1I7NCQ2</accession>
<evidence type="ECO:0000313" key="4">
    <source>
        <dbReference type="EMBL" id="SFV32454.1"/>
    </source>
</evidence>
<evidence type="ECO:0000313" key="5">
    <source>
        <dbReference type="Proteomes" id="UP000199537"/>
    </source>
</evidence>
<dbReference type="SUPFAM" id="SSF48498">
    <property type="entry name" value="Tetracyclin repressor-like, C-terminal domain"/>
    <property type="match status" value="1"/>
</dbReference>
<dbReference type="EMBL" id="FPCJ01000001">
    <property type="protein sequence ID" value="SFV32454.1"/>
    <property type="molecule type" value="Genomic_DNA"/>
</dbReference>
<dbReference type="OrthoDB" id="9789566at2"/>
<dbReference type="PROSITE" id="PS50977">
    <property type="entry name" value="HTH_TETR_2"/>
    <property type="match status" value="1"/>
</dbReference>
<dbReference type="Pfam" id="PF00440">
    <property type="entry name" value="TetR_N"/>
    <property type="match status" value="1"/>
</dbReference>
<dbReference type="PANTHER" id="PTHR43479">
    <property type="entry name" value="ACREF/ENVCD OPERON REPRESSOR-RELATED"/>
    <property type="match status" value="1"/>
</dbReference>
<organism evidence="4 5">
    <name type="scientific">Thermoflavifilum thermophilum</name>
    <dbReference type="NCBI Taxonomy" id="1393122"/>
    <lineage>
        <taxon>Bacteria</taxon>
        <taxon>Pseudomonadati</taxon>
        <taxon>Bacteroidota</taxon>
        <taxon>Chitinophagia</taxon>
        <taxon>Chitinophagales</taxon>
        <taxon>Chitinophagaceae</taxon>
        <taxon>Thermoflavifilum</taxon>
    </lineage>
</organism>
<dbReference type="GO" id="GO:0003677">
    <property type="term" value="F:DNA binding"/>
    <property type="evidence" value="ECO:0007669"/>
    <property type="project" value="UniProtKB-UniRule"/>
</dbReference>
<dbReference type="InterPro" id="IPR023772">
    <property type="entry name" value="DNA-bd_HTH_TetR-type_CS"/>
</dbReference>
<gene>
    <name evidence="4" type="ORF">SAMN05660895_1351</name>
</gene>
<evidence type="ECO:0000256" key="2">
    <source>
        <dbReference type="PROSITE-ProRule" id="PRU00335"/>
    </source>
</evidence>
<dbReference type="STRING" id="1393122.SAMN05660895_1351"/>
<protein>
    <submittedName>
        <fullName evidence="4">Transcriptional regulator, TetR family</fullName>
    </submittedName>
</protein>
<dbReference type="PANTHER" id="PTHR43479:SF11">
    <property type="entry name" value="ACREF_ENVCD OPERON REPRESSOR-RELATED"/>
    <property type="match status" value="1"/>
</dbReference>